<protein>
    <submittedName>
        <fullName evidence="1">Uncharacterized protein</fullName>
    </submittedName>
</protein>
<dbReference type="AlphaFoldDB" id="A0A8X6IT41"/>
<evidence type="ECO:0000313" key="1">
    <source>
        <dbReference type="EMBL" id="GFS58343.1"/>
    </source>
</evidence>
<dbReference type="EMBL" id="BMAV01027330">
    <property type="protein sequence ID" value="GFS58343.1"/>
    <property type="molecule type" value="Genomic_DNA"/>
</dbReference>
<sequence>MQKRYQLPETPRVNRKLNIAPANLRNSWAISSGDLTIRYGKASTALSDRFGSDRIHFSAVGNFHQLMLSHQSFGSFDCSGGDEWNDTTPLSNSGFISY</sequence>
<gene>
    <name evidence="1" type="ORF">TNIN_264571</name>
</gene>
<accession>A0A8X6IT41</accession>
<organism evidence="1 2">
    <name type="scientific">Trichonephila inaurata madagascariensis</name>
    <dbReference type="NCBI Taxonomy" id="2747483"/>
    <lineage>
        <taxon>Eukaryota</taxon>
        <taxon>Metazoa</taxon>
        <taxon>Ecdysozoa</taxon>
        <taxon>Arthropoda</taxon>
        <taxon>Chelicerata</taxon>
        <taxon>Arachnida</taxon>
        <taxon>Araneae</taxon>
        <taxon>Araneomorphae</taxon>
        <taxon>Entelegynae</taxon>
        <taxon>Araneoidea</taxon>
        <taxon>Nephilidae</taxon>
        <taxon>Trichonephila</taxon>
        <taxon>Trichonephila inaurata</taxon>
    </lineage>
</organism>
<comment type="caution">
    <text evidence="1">The sequence shown here is derived from an EMBL/GenBank/DDBJ whole genome shotgun (WGS) entry which is preliminary data.</text>
</comment>
<proteinExistence type="predicted"/>
<evidence type="ECO:0000313" key="2">
    <source>
        <dbReference type="Proteomes" id="UP000886998"/>
    </source>
</evidence>
<reference evidence="1" key="1">
    <citation type="submission" date="2020-08" db="EMBL/GenBank/DDBJ databases">
        <title>Multicomponent nature underlies the extraordinary mechanical properties of spider dragline silk.</title>
        <authorList>
            <person name="Kono N."/>
            <person name="Nakamura H."/>
            <person name="Mori M."/>
            <person name="Yoshida Y."/>
            <person name="Ohtoshi R."/>
            <person name="Malay A.D."/>
            <person name="Moran D.A.P."/>
            <person name="Tomita M."/>
            <person name="Numata K."/>
            <person name="Arakawa K."/>
        </authorList>
    </citation>
    <scope>NUCLEOTIDE SEQUENCE</scope>
</reference>
<dbReference type="Proteomes" id="UP000886998">
    <property type="component" value="Unassembled WGS sequence"/>
</dbReference>
<name>A0A8X6IT41_9ARAC</name>
<keyword evidence="2" id="KW-1185">Reference proteome</keyword>